<dbReference type="SUPFAM" id="SSF100950">
    <property type="entry name" value="NagB/RpiA/CoA transferase-like"/>
    <property type="match status" value="1"/>
</dbReference>
<evidence type="ECO:0000259" key="1">
    <source>
        <dbReference type="Pfam" id="PF02589"/>
    </source>
</evidence>
<feature type="domain" description="LUD" evidence="1">
    <location>
        <begin position="39"/>
        <end position="131"/>
    </location>
</feature>
<dbReference type="InterPro" id="IPR037171">
    <property type="entry name" value="NagB/RpiA_transferase-like"/>
</dbReference>
<sequence length="134" mass="14163">MVNWEDLADWVEGPVLFDGDVLPLLPAGVLPHRTDDPWQAKLGVTLCDAAVATTGSLLLRAGPGRRRLASLTPNSHLALIPPLALCGSLAEALERSRGRTSVLISGPSRTADIEGILIHGVHGPREVLALLLES</sequence>
<evidence type="ECO:0000313" key="3">
    <source>
        <dbReference type="Proteomes" id="UP000662873"/>
    </source>
</evidence>
<protein>
    <submittedName>
        <fullName evidence="2">Lactate utilization protein C</fullName>
    </submittedName>
</protein>
<dbReference type="PANTHER" id="PTHR43682">
    <property type="entry name" value="LACTATE UTILIZATION PROTEIN C"/>
    <property type="match status" value="1"/>
</dbReference>
<organism evidence="2 3">
    <name type="scientific">Candidatus Nitrosymbiomonas proteolyticus</name>
    <dbReference type="NCBI Taxonomy" id="2608984"/>
    <lineage>
        <taxon>Bacteria</taxon>
        <taxon>Bacillati</taxon>
        <taxon>Armatimonadota</taxon>
        <taxon>Armatimonadota incertae sedis</taxon>
        <taxon>Candidatus Nitrosymbiomonas</taxon>
    </lineage>
</organism>
<proteinExistence type="predicted"/>
<dbReference type="Proteomes" id="UP000662873">
    <property type="component" value="Chromosome"/>
</dbReference>
<reference evidence="2" key="1">
    <citation type="journal article" name="DNA Res.">
        <title>The physiological potential of anammox bacteria as revealed by their core genome structure.</title>
        <authorList>
            <person name="Okubo T."/>
            <person name="Toyoda A."/>
            <person name="Fukuhara K."/>
            <person name="Uchiyama I."/>
            <person name="Harigaya Y."/>
            <person name="Kuroiwa M."/>
            <person name="Suzuki T."/>
            <person name="Murakami Y."/>
            <person name="Suwa Y."/>
            <person name="Takami H."/>
        </authorList>
    </citation>
    <scope>NUCLEOTIDE SEQUENCE</scope>
    <source>
        <strain evidence="2">317325-2</strain>
    </source>
</reference>
<dbReference type="KEGG" id="npy:NPRO_11790"/>
<dbReference type="EMBL" id="AP021858">
    <property type="protein sequence ID" value="BBO23584.1"/>
    <property type="molecule type" value="Genomic_DNA"/>
</dbReference>
<dbReference type="InterPro" id="IPR024185">
    <property type="entry name" value="FTHF_cligase-like_sf"/>
</dbReference>
<accession>A0A809SE37</accession>
<dbReference type="Pfam" id="PF02589">
    <property type="entry name" value="LUD_dom"/>
    <property type="match status" value="1"/>
</dbReference>
<dbReference type="AlphaFoldDB" id="A0A809SE37"/>
<dbReference type="PANTHER" id="PTHR43682:SF1">
    <property type="entry name" value="LACTATE UTILIZATION PROTEIN C"/>
    <property type="match status" value="1"/>
</dbReference>
<dbReference type="InterPro" id="IPR003741">
    <property type="entry name" value="LUD_dom"/>
</dbReference>
<gene>
    <name evidence="2" type="ORF">NPRO_11790</name>
</gene>
<dbReference type="Gene3D" id="3.40.50.10420">
    <property type="entry name" value="NagB/RpiA/CoA transferase-like"/>
    <property type="match status" value="1"/>
</dbReference>
<name>A0A809SE37_9BACT</name>
<evidence type="ECO:0000313" key="2">
    <source>
        <dbReference type="EMBL" id="BBO23584.1"/>
    </source>
</evidence>